<sequence length="360" mass="39882">MRKIFLTELLSTTAPTTNIPPSNLDLALDMALEENQEQLLASISGLQNNDEYADITITCKGTTIRAHKTIICPQSPFFRNACKKDSFKEGETGIIDLPEDEPLAVKALLEFLYTADYEASNDNILVHAQTYMIAKKYCLVALAVLALQSLECAAAWISRSEVASFAAAVRWIYENTEESDQARKIVILAAVQSLDYLLTHKESEFSIMMVSLGEFGRDLARAVRYCVEFRPRSQHFHAKPSTSKDNPQEVDNDDDVSESETSLKAASLTTYLCKYCSSLWKIDTDQVQDFSEKTELICMHCQCSGALGSSSSSAVISLISTIGDLPQDETFSIIVQDLFIGFKDSEGSQLLFGNAQARLK</sequence>
<name>A0A8H3VSW5_VENIN</name>
<evidence type="ECO:0000313" key="4">
    <source>
        <dbReference type="Proteomes" id="UP000490939"/>
    </source>
</evidence>
<evidence type="ECO:0000259" key="2">
    <source>
        <dbReference type="PROSITE" id="PS50097"/>
    </source>
</evidence>
<dbReference type="EMBL" id="WNWR01000036">
    <property type="protein sequence ID" value="KAE9993178.1"/>
    <property type="molecule type" value="Genomic_DNA"/>
</dbReference>
<evidence type="ECO:0000313" key="3">
    <source>
        <dbReference type="EMBL" id="KAE9993178.1"/>
    </source>
</evidence>
<feature type="region of interest" description="Disordered" evidence="1">
    <location>
        <begin position="236"/>
        <end position="258"/>
    </location>
</feature>
<dbReference type="InterPro" id="IPR000210">
    <property type="entry name" value="BTB/POZ_dom"/>
</dbReference>
<feature type="compositionally biased region" description="Acidic residues" evidence="1">
    <location>
        <begin position="248"/>
        <end position="258"/>
    </location>
</feature>
<protein>
    <recommendedName>
        <fullName evidence="2">BTB domain-containing protein</fullName>
    </recommendedName>
</protein>
<dbReference type="SMART" id="SM00225">
    <property type="entry name" value="BTB"/>
    <property type="match status" value="1"/>
</dbReference>
<dbReference type="PANTHER" id="PTHR47843:SF5">
    <property type="entry name" value="BTB_POZ DOMAIN PROTEIN"/>
    <property type="match status" value="1"/>
</dbReference>
<proteinExistence type="predicted"/>
<dbReference type="Proteomes" id="UP000490939">
    <property type="component" value="Unassembled WGS sequence"/>
</dbReference>
<evidence type="ECO:0000256" key="1">
    <source>
        <dbReference type="SAM" id="MobiDB-lite"/>
    </source>
</evidence>
<comment type="caution">
    <text evidence="3">The sequence shown here is derived from an EMBL/GenBank/DDBJ whole genome shotgun (WGS) entry which is preliminary data.</text>
</comment>
<dbReference type="PANTHER" id="PTHR47843">
    <property type="entry name" value="BTB DOMAIN-CONTAINING PROTEIN-RELATED"/>
    <property type="match status" value="1"/>
</dbReference>
<keyword evidence="4" id="KW-1185">Reference proteome</keyword>
<organism evidence="3 4">
    <name type="scientific">Venturia inaequalis</name>
    <name type="common">Apple scab fungus</name>
    <dbReference type="NCBI Taxonomy" id="5025"/>
    <lineage>
        <taxon>Eukaryota</taxon>
        <taxon>Fungi</taxon>
        <taxon>Dikarya</taxon>
        <taxon>Ascomycota</taxon>
        <taxon>Pezizomycotina</taxon>
        <taxon>Dothideomycetes</taxon>
        <taxon>Pleosporomycetidae</taxon>
        <taxon>Venturiales</taxon>
        <taxon>Venturiaceae</taxon>
        <taxon>Venturia</taxon>
    </lineage>
</organism>
<reference evidence="3 4" key="1">
    <citation type="submission" date="2019-07" db="EMBL/GenBank/DDBJ databases">
        <title>Venturia inaequalis Genome Resource.</title>
        <authorList>
            <person name="Lichtner F.J."/>
        </authorList>
    </citation>
    <scope>NUCLEOTIDE SEQUENCE [LARGE SCALE GENOMIC DNA]</scope>
    <source>
        <strain evidence="3 4">DMI_063113</strain>
    </source>
</reference>
<dbReference type="InterPro" id="IPR011333">
    <property type="entry name" value="SKP1/BTB/POZ_sf"/>
</dbReference>
<dbReference type="SUPFAM" id="SSF54695">
    <property type="entry name" value="POZ domain"/>
    <property type="match status" value="1"/>
</dbReference>
<gene>
    <name evidence="3" type="ORF">EG327_006177</name>
</gene>
<dbReference type="CDD" id="cd18186">
    <property type="entry name" value="BTB_POZ_ZBTB_KLHL-like"/>
    <property type="match status" value="1"/>
</dbReference>
<feature type="domain" description="BTB" evidence="2">
    <location>
        <begin position="53"/>
        <end position="121"/>
    </location>
</feature>
<dbReference type="Pfam" id="PF00651">
    <property type="entry name" value="BTB"/>
    <property type="match status" value="1"/>
</dbReference>
<accession>A0A8H3VSW5</accession>
<dbReference type="Gene3D" id="3.30.710.10">
    <property type="entry name" value="Potassium Channel Kv1.1, Chain A"/>
    <property type="match status" value="1"/>
</dbReference>
<dbReference type="PROSITE" id="PS50097">
    <property type="entry name" value="BTB"/>
    <property type="match status" value="1"/>
</dbReference>
<dbReference type="AlphaFoldDB" id="A0A8H3VSW5"/>